<comment type="caution">
    <text evidence="3">The sequence shown here is derived from an EMBL/GenBank/DDBJ whole genome shotgun (WGS) entry which is preliminary data.</text>
</comment>
<organism evidence="3 4">
    <name type="scientific">Leuconostoc mesenteroides subsp. cremoris ATCC 19254</name>
    <dbReference type="NCBI Taxonomy" id="586220"/>
    <lineage>
        <taxon>Bacteria</taxon>
        <taxon>Bacillati</taxon>
        <taxon>Bacillota</taxon>
        <taxon>Bacilli</taxon>
        <taxon>Lactobacillales</taxon>
        <taxon>Lactobacillaceae</taxon>
        <taxon>Leuconostoc</taxon>
    </lineage>
</organism>
<evidence type="ECO:0000313" key="3">
    <source>
        <dbReference type="EMBL" id="EEJ42123.1"/>
    </source>
</evidence>
<sequence length="87" mass="9796">MTVEEKFDNAKDKIAGKAKEVEGKVTGDKQRELQGKTQNIFGKAKDAVTDIKDAAEEAVKDTIDDYKQDSKKILINKYMKKRATDCK</sequence>
<reference evidence="3 4" key="1">
    <citation type="submission" date="2009-04" db="EMBL/GenBank/DDBJ databases">
        <authorList>
            <person name="Qin X."/>
            <person name="Bachman B."/>
            <person name="Battles P."/>
            <person name="Bell A."/>
            <person name="Bess C."/>
            <person name="Bickham C."/>
            <person name="Chaboub L."/>
            <person name="Chen D."/>
            <person name="Coyle M."/>
            <person name="Deiros D.R."/>
            <person name="Dinh H."/>
            <person name="Forbes L."/>
            <person name="Fowler G."/>
            <person name="Francisco L."/>
            <person name="Fu Q."/>
            <person name="Gubbala S."/>
            <person name="Hale W."/>
            <person name="Han Y."/>
            <person name="Hemphill L."/>
            <person name="Highlander S.K."/>
            <person name="Hirani K."/>
            <person name="Hogues M."/>
            <person name="Jackson L."/>
            <person name="Jakkamsetti A."/>
            <person name="Javaid M."/>
            <person name="Jiang H."/>
            <person name="Korchina V."/>
            <person name="Kovar C."/>
            <person name="Lara F."/>
            <person name="Lee S."/>
            <person name="Mata R."/>
            <person name="Mathew T."/>
            <person name="Moen C."/>
            <person name="Morales K."/>
            <person name="Munidasa M."/>
            <person name="Nazareth L."/>
            <person name="Ngo R."/>
            <person name="Nguyen L."/>
            <person name="Okwuonu G."/>
            <person name="Ongeri F."/>
            <person name="Patil S."/>
            <person name="Petrosino J."/>
            <person name="Pham C."/>
            <person name="Pham P."/>
            <person name="Pu L.-L."/>
            <person name="Puazo M."/>
            <person name="Raj R."/>
            <person name="Reid J."/>
            <person name="Rouhana J."/>
            <person name="Saada N."/>
            <person name="Shang Y."/>
            <person name="Simmons D."/>
            <person name="Thornton R."/>
            <person name="Warren J."/>
            <person name="Weissenberger G."/>
            <person name="Zhang J."/>
            <person name="Zhang L."/>
            <person name="Zhou C."/>
            <person name="Zhu D."/>
            <person name="Muzny D."/>
            <person name="Worley K."/>
            <person name="Gibbs R."/>
        </authorList>
    </citation>
    <scope>NUCLEOTIDE SEQUENCE [LARGE SCALE GENOMIC DNA]</scope>
    <source>
        <strain evidence="3 4">ATCC 19254</strain>
    </source>
</reference>
<dbReference type="InterPro" id="IPR008462">
    <property type="entry name" value="CsbD"/>
</dbReference>
<evidence type="ECO:0000256" key="1">
    <source>
        <dbReference type="ARBA" id="ARBA00009129"/>
    </source>
</evidence>
<name>C2KKX8_LEUMC</name>
<comment type="similarity">
    <text evidence="1">Belongs to the UPF0337 (CsbD) family.</text>
</comment>
<dbReference type="InterPro" id="IPR036629">
    <property type="entry name" value="YjbJ_sf"/>
</dbReference>
<dbReference type="AlphaFoldDB" id="C2KKX8"/>
<protein>
    <submittedName>
        <fullName evidence="3">CsbD-like protein</fullName>
    </submittedName>
</protein>
<proteinExistence type="inferred from homology"/>
<feature type="domain" description="CsbD-like" evidence="2">
    <location>
        <begin position="5"/>
        <end position="56"/>
    </location>
</feature>
<dbReference type="Proteomes" id="UP000004283">
    <property type="component" value="Unassembled WGS sequence"/>
</dbReference>
<accession>C2KKX8</accession>
<gene>
    <name evidence="3" type="ORF">HMPREF0555_1294</name>
</gene>
<dbReference type="RefSeq" id="WP_004164386.1">
    <property type="nucleotide sequence ID" value="NZ_GG693384.1"/>
</dbReference>
<dbReference type="SUPFAM" id="SSF69047">
    <property type="entry name" value="Hypothetical protein YjbJ"/>
    <property type="match status" value="1"/>
</dbReference>
<evidence type="ECO:0000313" key="4">
    <source>
        <dbReference type="Proteomes" id="UP000004283"/>
    </source>
</evidence>
<evidence type="ECO:0000259" key="2">
    <source>
        <dbReference type="Pfam" id="PF05532"/>
    </source>
</evidence>
<dbReference type="EMBL" id="ACKV01000070">
    <property type="protein sequence ID" value="EEJ42123.1"/>
    <property type="molecule type" value="Genomic_DNA"/>
</dbReference>
<dbReference type="Gene3D" id="1.10.1470.10">
    <property type="entry name" value="YjbJ"/>
    <property type="match status" value="1"/>
</dbReference>
<dbReference type="Pfam" id="PF05532">
    <property type="entry name" value="CsbD"/>
    <property type="match status" value="1"/>
</dbReference>
<dbReference type="HOGENOM" id="CLU_135567_0_2_9"/>